<comment type="cofactor">
    <cofactor evidence="1">
        <name>FAD</name>
        <dbReference type="ChEBI" id="CHEBI:57692"/>
    </cofactor>
</comment>
<dbReference type="Proteomes" id="UP001500804">
    <property type="component" value="Unassembled WGS sequence"/>
</dbReference>
<evidence type="ECO:0000256" key="3">
    <source>
        <dbReference type="ARBA" id="ARBA00022827"/>
    </source>
</evidence>
<dbReference type="Gene3D" id="3.30.70.2450">
    <property type="match status" value="1"/>
</dbReference>
<dbReference type="PANTHER" id="PTHR43004:SF19">
    <property type="entry name" value="BINDING MONOOXYGENASE, PUTATIVE (JCVI)-RELATED"/>
    <property type="match status" value="1"/>
</dbReference>
<dbReference type="GO" id="GO:0004497">
    <property type="term" value="F:monooxygenase activity"/>
    <property type="evidence" value="ECO:0007669"/>
    <property type="project" value="UniProtKB-KW"/>
</dbReference>
<dbReference type="PANTHER" id="PTHR43004">
    <property type="entry name" value="TRK SYSTEM POTASSIUM UPTAKE PROTEIN"/>
    <property type="match status" value="1"/>
</dbReference>
<dbReference type="Pfam" id="PF21274">
    <property type="entry name" value="Rng_hyd_C"/>
    <property type="match status" value="1"/>
</dbReference>
<evidence type="ECO:0000313" key="5">
    <source>
        <dbReference type="EMBL" id="GAA5126190.1"/>
    </source>
</evidence>
<accession>A0ABP9NN41</accession>
<name>A0ABP9NN41_9PSEU</name>
<keyword evidence="6" id="KW-1185">Reference proteome</keyword>
<organism evidence="5 6">
    <name type="scientific">Pseudonocardia adelaidensis</name>
    <dbReference type="NCBI Taxonomy" id="648754"/>
    <lineage>
        <taxon>Bacteria</taxon>
        <taxon>Bacillati</taxon>
        <taxon>Actinomycetota</taxon>
        <taxon>Actinomycetes</taxon>
        <taxon>Pseudonocardiales</taxon>
        <taxon>Pseudonocardiaceae</taxon>
        <taxon>Pseudonocardia</taxon>
    </lineage>
</organism>
<dbReference type="InterPro" id="IPR002938">
    <property type="entry name" value="FAD-bd"/>
</dbReference>
<dbReference type="EMBL" id="BAABJO010000015">
    <property type="protein sequence ID" value="GAA5126190.1"/>
    <property type="molecule type" value="Genomic_DNA"/>
</dbReference>
<keyword evidence="2" id="KW-0285">Flavoprotein</keyword>
<protein>
    <submittedName>
        <fullName evidence="5">FAD-dependent monooxygenase</fullName>
    </submittedName>
</protein>
<evidence type="ECO:0000259" key="4">
    <source>
        <dbReference type="Pfam" id="PF01494"/>
    </source>
</evidence>
<dbReference type="InterPro" id="IPR050641">
    <property type="entry name" value="RIFMO-like"/>
</dbReference>
<proteinExistence type="predicted"/>
<sequence length="504" mass="53156">MVGAGPTGLFLACELALAGVDVAVVEREAVPSGQSRGGGVNQRSAEVLAMRGLLDAVTERAVPRESVGGHFAFLPVPLDARPWRTRYPDGIMIPQDRLEQILETRLRELGVRVRRSTELVGLVQDSDGVEATVSDGRVRGRYLVACDGGHSAVRKLVGADFPGQAGTMAAVSADIELASAGETVPRTVGHISTMMRPGGGYWMMLHPLDGEGGRVAGYRAVFGGPPQAALPRTAPVTADEVAAALTAVHGPDTVLARLRWGTRFSDAHRQLAQYRHGRVLFAGDAAHIHLPIGGQGLNLGLQDAMNLGWKLAGVVAGRSPEALLDTYHDERHPVAARVLATVRAQRVIAFPSPEADDVRGLREIVMDMARLPDGNEYLAGLMSGLAIRYDLGDPDPLVGARMIDLALGTQDGVTTVSALLRAGRGLLLDLDAPLAPVHEVAWGVDRIPARVVGSPVGTDVGAARVLVRPDGYVGWVGREPHERPDAALARCFAGSAQEAPALLG</sequence>
<evidence type="ECO:0000256" key="2">
    <source>
        <dbReference type="ARBA" id="ARBA00022630"/>
    </source>
</evidence>
<dbReference type="Gene3D" id="3.50.50.60">
    <property type="entry name" value="FAD/NAD(P)-binding domain"/>
    <property type="match status" value="1"/>
</dbReference>
<dbReference type="SUPFAM" id="SSF51905">
    <property type="entry name" value="FAD/NAD(P)-binding domain"/>
    <property type="match status" value="1"/>
</dbReference>
<dbReference type="PRINTS" id="PR00420">
    <property type="entry name" value="RNGMNOXGNASE"/>
</dbReference>
<gene>
    <name evidence="5" type="ORF">GCM10023320_41670</name>
</gene>
<keyword evidence="5" id="KW-0503">Monooxygenase</keyword>
<keyword evidence="3" id="KW-0274">FAD</keyword>
<evidence type="ECO:0000313" key="6">
    <source>
        <dbReference type="Proteomes" id="UP001500804"/>
    </source>
</evidence>
<evidence type="ECO:0000256" key="1">
    <source>
        <dbReference type="ARBA" id="ARBA00001974"/>
    </source>
</evidence>
<dbReference type="InterPro" id="IPR036188">
    <property type="entry name" value="FAD/NAD-bd_sf"/>
</dbReference>
<comment type="caution">
    <text evidence="5">The sequence shown here is derived from an EMBL/GenBank/DDBJ whole genome shotgun (WGS) entry which is preliminary data.</text>
</comment>
<reference evidence="6" key="1">
    <citation type="journal article" date="2019" name="Int. J. Syst. Evol. Microbiol.">
        <title>The Global Catalogue of Microorganisms (GCM) 10K type strain sequencing project: providing services to taxonomists for standard genome sequencing and annotation.</title>
        <authorList>
            <consortium name="The Broad Institute Genomics Platform"/>
            <consortium name="The Broad Institute Genome Sequencing Center for Infectious Disease"/>
            <person name="Wu L."/>
            <person name="Ma J."/>
        </authorList>
    </citation>
    <scope>NUCLEOTIDE SEQUENCE [LARGE SCALE GENOMIC DNA]</scope>
    <source>
        <strain evidence="6">JCM 18302</strain>
    </source>
</reference>
<feature type="domain" description="FAD-binding" evidence="4">
    <location>
        <begin position="2"/>
        <end position="340"/>
    </location>
</feature>
<dbReference type="Pfam" id="PF01494">
    <property type="entry name" value="FAD_binding_3"/>
    <property type="match status" value="1"/>
</dbReference>
<keyword evidence="5" id="KW-0560">Oxidoreductase</keyword>
<dbReference type="Gene3D" id="3.40.30.120">
    <property type="match status" value="1"/>
</dbReference>